<dbReference type="Gene3D" id="3.40.50.150">
    <property type="entry name" value="Vaccinia Virus protein VP39"/>
    <property type="match status" value="1"/>
</dbReference>
<reference evidence="1 2" key="1">
    <citation type="submission" date="2020-02" db="EMBL/GenBank/DDBJ databases">
        <authorList>
            <person name="Criscuolo A."/>
        </authorList>
    </citation>
    <scope>NUCLEOTIDE SEQUENCE [LARGE SCALE GENOMIC DNA]</scope>
    <source>
        <strain evidence="1">CECT7796</strain>
    </source>
</reference>
<sequence length="261" mass="30136">MEYLDLLQKKTVLSNGLFNVPAQTFYESKINKLTGTYTVAWIDKGKEHSHKASLRITDFEGHRINPSSFKYLLPAITTYLQAKKSYIIKHPVPFIVYEAINFMNNILKPGTIVLEFGSGNSTLWFLEKKCDVTSIEHDTLWYKTVNDYVQSASFNKQVMDQFSFKNTQKEATWALLDKVENDSFDLILVDGSNDFNNRNECIEKSISKLKKGGWMVLDNSDHPNNWPGGLYMDSLYKRVRFTGFTPMGLYISQTSFWQKID</sequence>
<keyword evidence="2" id="KW-1185">Reference proteome</keyword>
<dbReference type="Proteomes" id="UP000474567">
    <property type="component" value="Unassembled WGS sequence"/>
</dbReference>
<comment type="caution">
    <text evidence="1">The sequence shown here is derived from an EMBL/GenBank/DDBJ whole genome shotgun (WGS) entry which is preliminary data.</text>
</comment>
<evidence type="ECO:0000313" key="2">
    <source>
        <dbReference type="Proteomes" id="UP000474567"/>
    </source>
</evidence>
<accession>A0ABN7ER11</accession>
<evidence type="ECO:0000313" key="1">
    <source>
        <dbReference type="EMBL" id="CAA9203082.1"/>
    </source>
</evidence>
<name>A0ABN7ER11_9FLAO</name>
<organism evidence="1 2">
    <name type="scientific">Flavobacterium collinsii</name>
    <dbReference type="NCBI Taxonomy" id="1114861"/>
    <lineage>
        <taxon>Bacteria</taxon>
        <taxon>Pseudomonadati</taxon>
        <taxon>Bacteroidota</taxon>
        <taxon>Flavobacteriia</taxon>
        <taxon>Flavobacteriales</taxon>
        <taxon>Flavobacteriaceae</taxon>
        <taxon>Flavobacterium</taxon>
    </lineage>
</organism>
<protein>
    <recommendedName>
        <fullName evidence="3">Class I SAM-dependent methyltransferase</fullName>
    </recommendedName>
</protein>
<dbReference type="SUPFAM" id="SSF53335">
    <property type="entry name" value="S-adenosyl-L-methionine-dependent methyltransferases"/>
    <property type="match status" value="1"/>
</dbReference>
<proteinExistence type="predicted"/>
<dbReference type="InterPro" id="IPR029063">
    <property type="entry name" value="SAM-dependent_MTases_sf"/>
</dbReference>
<dbReference type="RefSeq" id="WP_173968386.1">
    <property type="nucleotide sequence ID" value="NZ_CADCST010000162.1"/>
</dbReference>
<dbReference type="EMBL" id="CADCST010000162">
    <property type="protein sequence ID" value="CAA9203082.1"/>
    <property type="molecule type" value="Genomic_DNA"/>
</dbReference>
<gene>
    <name evidence="1" type="ORF">FLACOL7796_04597</name>
</gene>
<dbReference type="Pfam" id="PF13578">
    <property type="entry name" value="Methyltransf_24"/>
    <property type="match status" value="1"/>
</dbReference>
<evidence type="ECO:0008006" key="3">
    <source>
        <dbReference type="Google" id="ProtNLM"/>
    </source>
</evidence>